<dbReference type="Proteomes" id="UP000241769">
    <property type="component" value="Unassembled WGS sequence"/>
</dbReference>
<dbReference type="FunCoup" id="A0A2P6NVV1">
    <property type="interactions" value="62"/>
</dbReference>
<gene>
    <name evidence="3" type="ORF">PROFUN_04180</name>
</gene>
<dbReference type="SFLD" id="SFLDS00019">
    <property type="entry name" value="Glutathione_Transferase_(cytos"/>
    <property type="match status" value="1"/>
</dbReference>
<organism evidence="3 4">
    <name type="scientific">Planoprotostelium fungivorum</name>
    <dbReference type="NCBI Taxonomy" id="1890364"/>
    <lineage>
        <taxon>Eukaryota</taxon>
        <taxon>Amoebozoa</taxon>
        <taxon>Evosea</taxon>
        <taxon>Variosea</taxon>
        <taxon>Cavosteliida</taxon>
        <taxon>Cavosteliaceae</taxon>
        <taxon>Planoprotostelium</taxon>
    </lineage>
</organism>
<sequence length="200" mass="22427">MSGKPTLTYFNSRGRAEVARLVLTEAGIEWNDDRVDKIDDLKASGKLAFNQVPLLTYPDGFTLVQSTAIVRHLAREHGLYGMNNREAALADAVAEGVVDLLNQARPAIMDESLRGKLLDEILPKWLGLFEKWLLKNESAFFVGRDLTYADLVVFNLFDNMKMTVPGASLEGFPLCQKHFEMIANRPKIAAYLQTRPKTAR</sequence>
<dbReference type="GO" id="GO:0006749">
    <property type="term" value="P:glutathione metabolic process"/>
    <property type="evidence" value="ECO:0007669"/>
    <property type="project" value="TreeGrafter"/>
</dbReference>
<dbReference type="Pfam" id="PF14497">
    <property type="entry name" value="GST_C_3"/>
    <property type="match status" value="1"/>
</dbReference>
<evidence type="ECO:0000313" key="3">
    <source>
        <dbReference type="EMBL" id="PRP88089.1"/>
    </source>
</evidence>
<dbReference type="PROSITE" id="PS50405">
    <property type="entry name" value="GST_CTER"/>
    <property type="match status" value="1"/>
</dbReference>
<dbReference type="AlphaFoldDB" id="A0A2P6NVV1"/>
<dbReference type="PANTHER" id="PTHR11571">
    <property type="entry name" value="GLUTATHIONE S-TRANSFERASE"/>
    <property type="match status" value="1"/>
</dbReference>
<dbReference type="OrthoDB" id="16574at2759"/>
<dbReference type="PANTHER" id="PTHR11571:SF150">
    <property type="entry name" value="GLUTATHIONE S-TRANSFERASE"/>
    <property type="match status" value="1"/>
</dbReference>
<dbReference type="SFLD" id="SFLDG01205">
    <property type="entry name" value="AMPS.1"/>
    <property type="match status" value="1"/>
</dbReference>
<dbReference type="InterPro" id="IPR036249">
    <property type="entry name" value="Thioredoxin-like_sf"/>
</dbReference>
<dbReference type="CDD" id="cd03192">
    <property type="entry name" value="GST_C_Sigma_like"/>
    <property type="match status" value="1"/>
</dbReference>
<dbReference type="InterPro" id="IPR010987">
    <property type="entry name" value="Glutathione-S-Trfase_C-like"/>
</dbReference>
<dbReference type="InterPro" id="IPR036282">
    <property type="entry name" value="Glutathione-S-Trfase_C_sf"/>
</dbReference>
<dbReference type="SUPFAM" id="SSF52833">
    <property type="entry name" value="Thioredoxin-like"/>
    <property type="match status" value="1"/>
</dbReference>
<dbReference type="Pfam" id="PF02798">
    <property type="entry name" value="GST_N"/>
    <property type="match status" value="1"/>
</dbReference>
<dbReference type="Gene3D" id="3.40.30.10">
    <property type="entry name" value="Glutaredoxin"/>
    <property type="match status" value="1"/>
</dbReference>
<keyword evidence="3" id="KW-0808">Transferase</keyword>
<dbReference type="CDD" id="cd03039">
    <property type="entry name" value="GST_N_Sigma_like"/>
    <property type="match status" value="1"/>
</dbReference>
<dbReference type="InParanoid" id="A0A2P6NVV1"/>
<dbReference type="STRING" id="1890364.A0A2P6NVV1"/>
<dbReference type="InterPro" id="IPR004045">
    <property type="entry name" value="Glutathione_S-Trfase_N"/>
</dbReference>
<dbReference type="EMBL" id="MDYQ01000014">
    <property type="protein sequence ID" value="PRP88089.1"/>
    <property type="molecule type" value="Genomic_DNA"/>
</dbReference>
<evidence type="ECO:0000313" key="4">
    <source>
        <dbReference type="Proteomes" id="UP000241769"/>
    </source>
</evidence>
<dbReference type="InterPro" id="IPR040079">
    <property type="entry name" value="Glutathione_S-Trfase"/>
</dbReference>
<dbReference type="InterPro" id="IPR050213">
    <property type="entry name" value="GST_superfamily"/>
</dbReference>
<reference evidence="3 4" key="1">
    <citation type="journal article" date="2018" name="Genome Biol. Evol.">
        <title>Multiple Roots of Fruiting Body Formation in Amoebozoa.</title>
        <authorList>
            <person name="Hillmann F."/>
            <person name="Forbes G."/>
            <person name="Novohradska S."/>
            <person name="Ferling I."/>
            <person name="Riege K."/>
            <person name="Groth M."/>
            <person name="Westermann M."/>
            <person name="Marz M."/>
            <person name="Spaller T."/>
            <person name="Winckler T."/>
            <person name="Schaap P."/>
            <person name="Glockner G."/>
        </authorList>
    </citation>
    <scope>NUCLEOTIDE SEQUENCE [LARGE SCALE GENOMIC DNA]</scope>
    <source>
        <strain evidence="3 4">Jena</strain>
    </source>
</reference>
<evidence type="ECO:0000259" key="2">
    <source>
        <dbReference type="PROSITE" id="PS50405"/>
    </source>
</evidence>
<evidence type="ECO:0000259" key="1">
    <source>
        <dbReference type="PROSITE" id="PS50404"/>
    </source>
</evidence>
<protein>
    <submittedName>
        <fullName evidence="3">Glutathione s-transferase</fullName>
    </submittedName>
</protein>
<feature type="domain" description="GST C-terminal" evidence="2">
    <location>
        <begin position="83"/>
        <end position="200"/>
    </location>
</feature>
<dbReference type="SFLD" id="SFLDG00363">
    <property type="entry name" value="AMPS_(cytGST):_Alpha-__Mu-__Pi"/>
    <property type="match status" value="1"/>
</dbReference>
<dbReference type="SUPFAM" id="SSF47616">
    <property type="entry name" value="GST C-terminal domain-like"/>
    <property type="match status" value="1"/>
</dbReference>
<feature type="domain" description="GST N-terminal" evidence="1">
    <location>
        <begin position="3"/>
        <end position="81"/>
    </location>
</feature>
<accession>A0A2P6NVV1</accession>
<comment type="caution">
    <text evidence="3">The sequence shown here is derived from an EMBL/GenBank/DDBJ whole genome shotgun (WGS) entry which is preliminary data.</text>
</comment>
<name>A0A2P6NVV1_9EUKA</name>
<dbReference type="Gene3D" id="1.20.1050.10">
    <property type="match status" value="1"/>
</dbReference>
<dbReference type="InterPro" id="IPR004046">
    <property type="entry name" value="GST_C"/>
</dbReference>
<dbReference type="PROSITE" id="PS50404">
    <property type="entry name" value="GST_NTER"/>
    <property type="match status" value="1"/>
</dbReference>
<keyword evidence="4" id="KW-1185">Reference proteome</keyword>
<dbReference type="GO" id="GO:0004364">
    <property type="term" value="F:glutathione transferase activity"/>
    <property type="evidence" value="ECO:0007669"/>
    <property type="project" value="TreeGrafter"/>
</dbReference>
<proteinExistence type="predicted"/>